<name>A0AAD9MBC9_9PEZI</name>
<evidence type="ECO:0000313" key="3">
    <source>
        <dbReference type="Proteomes" id="UP001217918"/>
    </source>
</evidence>
<dbReference type="AlphaFoldDB" id="A0AAD9MBC9"/>
<keyword evidence="1" id="KW-0732">Signal</keyword>
<evidence type="ECO:0000256" key="1">
    <source>
        <dbReference type="SAM" id="SignalP"/>
    </source>
</evidence>
<reference evidence="2" key="1">
    <citation type="journal article" date="2023" name="Mol. Plant Microbe Interact.">
        <title>Elucidating the Obligate Nature and Biological Capacity of an Invasive Fungal Corn Pathogen.</title>
        <authorList>
            <person name="MacCready J.S."/>
            <person name="Roggenkamp E.M."/>
            <person name="Gdanetz K."/>
            <person name="Chilvers M.I."/>
        </authorList>
    </citation>
    <scope>NUCLEOTIDE SEQUENCE</scope>
    <source>
        <strain evidence="2">PM02</strain>
    </source>
</reference>
<proteinExistence type="predicted"/>
<evidence type="ECO:0000313" key="2">
    <source>
        <dbReference type="EMBL" id="KAK2068730.1"/>
    </source>
</evidence>
<dbReference type="Proteomes" id="UP001217918">
    <property type="component" value="Unassembled WGS sequence"/>
</dbReference>
<gene>
    <name evidence="2" type="ORF">P8C59_003358</name>
</gene>
<dbReference type="EMBL" id="JAQQPM010000002">
    <property type="protein sequence ID" value="KAK2068730.1"/>
    <property type="molecule type" value="Genomic_DNA"/>
</dbReference>
<organism evidence="2 3">
    <name type="scientific">Phyllachora maydis</name>
    <dbReference type="NCBI Taxonomy" id="1825666"/>
    <lineage>
        <taxon>Eukaryota</taxon>
        <taxon>Fungi</taxon>
        <taxon>Dikarya</taxon>
        <taxon>Ascomycota</taxon>
        <taxon>Pezizomycotina</taxon>
        <taxon>Sordariomycetes</taxon>
        <taxon>Sordariomycetidae</taxon>
        <taxon>Phyllachorales</taxon>
        <taxon>Phyllachoraceae</taxon>
        <taxon>Phyllachora</taxon>
    </lineage>
</organism>
<accession>A0AAD9MBC9</accession>
<feature type="signal peptide" evidence="1">
    <location>
        <begin position="1"/>
        <end position="22"/>
    </location>
</feature>
<keyword evidence="3" id="KW-1185">Reference proteome</keyword>
<comment type="caution">
    <text evidence="2">The sequence shown here is derived from an EMBL/GenBank/DDBJ whole genome shotgun (WGS) entry which is preliminary data.</text>
</comment>
<protein>
    <submittedName>
        <fullName evidence="2">Uncharacterized protein</fullName>
    </submittedName>
</protein>
<feature type="chain" id="PRO_5042218230" evidence="1">
    <location>
        <begin position="23"/>
        <end position="205"/>
    </location>
</feature>
<sequence>MRTTTTITPLFLLLLALAPAQPAPTPPRQPTTQAAIEAIMPTSTTCAPATAECRTAAQAAPFFAAAFARHGAGAPAQQAAVLAWVGLESAELKYKHNVVPGRAGQGTSAMLMPAWVAEYAGAVGAGAVGADADPVAVLALVTPDEYNFGSGPWFLATQCAPAMAALGEGGEGVDEAFAAFMACVGTAMTDERRAYWERAKAVFGL</sequence>